<dbReference type="InterPro" id="IPR036380">
    <property type="entry name" value="Isochorismatase-like_sf"/>
</dbReference>
<dbReference type="PANTHER" id="PTHR43540">
    <property type="entry name" value="PEROXYUREIDOACRYLATE/UREIDOACRYLATE AMIDOHYDROLASE-RELATED"/>
    <property type="match status" value="1"/>
</dbReference>
<dbReference type="PANTHER" id="PTHR43540:SF6">
    <property type="entry name" value="ISOCHORISMATASE-LIKE DOMAIN-CONTAINING PROTEIN"/>
    <property type="match status" value="1"/>
</dbReference>
<dbReference type="AlphaFoldDB" id="A0A2N9M9Y3"/>
<accession>A0A2N9M9Y3</accession>
<dbReference type="SUPFAM" id="SSF52499">
    <property type="entry name" value="Isochorismatase-like hydrolases"/>
    <property type="match status" value="1"/>
</dbReference>
<dbReference type="Proteomes" id="UP000239735">
    <property type="component" value="Unassembled WGS sequence"/>
</dbReference>
<name>A0A2N9M9Y3_9BACT</name>
<evidence type="ECO:0000313" key="3">
    <source>
        <dbReference type="EMBL" id="SPE32285.1"/>
    </source>
</evidence>
<dbReference type="InterPro" id="IPR050272">
    <property type="entry name" value="Isochorismatase-like_hydrls"/>
</dbReference>
<dbReference type="EMBL" id="OKRB01000160">
    <property type="protein sequence ID" value="SPE32285.1"/>
    <property type="molecule type" value="Genomic_DNA"/>
</dbReference>
<dbReference type="Gene3D" id="3.40.50.850">
    <property type="entry name" value="Isochorismatase-like"/>
    <property type="match status" value="1"/>
</dbReference>
<evidence type="ECO:0000313" key="4">
    <source>
        <dbReference type="Proteomes" id="UP000239735"/>
    </source>
</evidence>
<dbReference type="InterPro" id="IPR000868">
    <property type="entry name" value="Isochorismatase-like_dom"/>
</dbReference>
<proteinExistence type="predicted"/>
<evidence type="ECO:0000256" key="1">
    <source>
        <dbReference type="ARBA" id="ARBA00022801"/>
    </source>
</evidence>
<gene>
    <name evidence="3" type="ORF">SBA5_970010</name>
</gene>
<dbReference type="OrthoDB" id="9785724at2"/>
<dbReference type="CDD" id="cd00431">
    <property type="entry name" value="cysteine_hydrolases"/>
    <property type="match status" value="1"/>
</dbReference>
<protein>
    <submittedName>
        <fullName evidence="3">Putative Isochorismatase hydrolase</fullName>
    </submittedName>
</protein>
<organism evidence="3 4">
    <name type="scientific">Candidatus Sulfuritelmatomonas gaucii</name>
    <dbReference type="NCBI Taxonomy" id="2043161"/>
    <lineage>
        <taxon>Bacteria</taxon>
        <taxon>Pseudomonadati</taxon>
        <taxon>Acidobacteriota</taxon>
        <taxon>Terriglobia</taxon>
        <taxon>Terriglobales</taxon>
        <taxon>Acidobacteriaceae</taxon>
        <taxon>Candidatus Sulfuritelmatomonas</taxon>
    </lineage>
</organism>
<evidence type="ECO:0000259" key="2">
    <source>
        <dbReference type="Pfam" id="PF00857"/>
    </source>
</evidence>
<keyword evidence="1 3" id="KW-0378">Hydrolase</keyword>
<dbReference type="Pfam" id="PF00857">
    <property type="entry name" value="Isochorismatase"/>
    <property type="match status" value="1"/>
</dbReference>
<dbReference type="GO" id="GO:0016787">
    <property type="term" value="F:hydrolase activity"/>
    <property type="evidence" value="ECO:0007669"/>
    <property type="project" value="UniProtKB-KW"/>
</dbReference>
<feature type="domain" description="Isochorismatase-like" evidence="2">
    <location>
        <begin position="11"/>
        <end position="194"/>
    </location>
</feature>
<reference evidence="4" key="1">
    <citation type="submission" date="2018-02" db="EMBL/GenBank/DDBJ databases">
        <authorList>
            <person name="Hausmann B."/>
        </authorList>
    </citation>
    <scope>NUCLEOTIDE SEQUENCE [LARGE SCALE GENOMIC DNA]</scope>
    <source>
        <strain evidence="4">Peat soil MAG SbA5</strain>
    </source>
</reference>
<sequence length="209" mass="22464">MVSFDLNPKHTALINVDMQNRFVEGYPISAPDGLAVLERINTVAAACRKAGILVVHTSHVFRPDGANLGRLAEFDPPVKSGILNKGSEAAGLHKKLVVDERDVLLDKPRFGAFYGTDLELILRTREIDTVIISGIASNVCCDTTAREASVRDFRVLFLSDGTATHGIGDLSASELHHATCATIGLLFAQVLTVDEVIAKIERGTKAETG</sequence>